<keyword evidence="2" id="KW-1185">Reference proteome</keyword>
<evidence type="ECO:0008006" key="3">
    <source>
        <dbReference type="Google" id="ProtNLM"/>
    </source>
</evidence>
<dbReference type="Proteomes" id="UP001501523">
    <property type="component" value="Unassembled WGS sequence"/>
</dbReference>
<accession>A0ABP3TRA8</accession>
<organism evidence="1 2">
    <name type="scientific">Dokdonella soli</name>
    <dbReference type="NCBI Taxonomy" id="529810"/>
    <lineage>
        <taxon>Bacteria</taxon>
        <taxon>Pseudomonadati</taxon>
        <taxon>Pseudomonadota</taxon>
        <taxon>Gammaproteobacteria</taxon>
        <taxon>Lysobacterales</taxon>
        <taxon>Rhodanobacteraceae</taxon>
        <taxon>Dokdonella</taxon>
    </lineage>
</organism>
<evidence type="ECO:0000313" key="1">
    <source>
        <dbReference type="EMBL" id="GAA0713237.1"/>
    </source>
</evidence>
<dbReference type="EMBL" id="BAAAEU010000006">
    <property type="protein sequence ID" value="GAA0713237.1"/>
    <property type="molecule type" value="Genomic_DNA"/>
</dbReference>
<gene>
    <name evidence="1" type="ORF">GCM10009105_16560</name>
</gene>
<reference evidence="2" key="1">
    <citation type="journal article" date="2019" name="Int. J. Syst. Evol. Microbiol.">
        <title>The Global Catalogue of Microorganisms (GCM) 10K type strain sequencing project: providing services to taxonomists for standard genome sequencing and annotation.</title>
        <authorList>
            <consortium name="The Broad Institute Genomics Platform"/>
            <consortium name="The Broad Institute Genome Sequencing Center for Infectious Disease"/>
            <person name="Wu L."/>
            <person name="Ma J."/>
        </authorList>
    </citation>
    <scope>NUCLEOTIDE SEQUENCE [LARGE SCALE GENOMIC DNA]</scope>
    <source>
        <strain evidence="2">JCM 15421</strain>
    </source>
</reference>
<proteinExistence type="predicted"/>
<comment type="caution">
    <text evidence="1">The sequence shown here is derived from an EMBL/GenBank/DDBJ whole genome shotgun (WGS) entry which is preliminary data.</text>
</comment>
<dbReference type="RefSeq" id="WP_343789336.1">
    <property type="nucleotide sequence ID" value="NZ_BAAAEU010000006.1"/>
</dbReference>
<name>A0ABP3TRA8_9GAMM</name>
<protein>
    <recommendedName>
        <fullName evidence="3">TetR/AcrR family transcriptional regulator</fullName>
    </recommendedName>
</protein>
<sequence>MIDILNSSADVLVEAGFTTTKVAVGNSCQALAFENATVLGFLFIYEDASRLMLEWNADADRVISAYQFGLRRAGLKAWNTYIVLLSSGAADYAQTVSMGTIEEDLAGTRKIARAGVNDIADLHAALLPLLALQSAPRLEAVNIADEIRQRTTELPSRTVDAFLSGADEAVVMQVLEETP</sequence>
<evidence type="ECO:0000313" key="2">
    <source>
        <dbReference type="Proteomes" id="UP001501523"/>
    </source>
</evidence>